<accession>A0ACA8R6Y7</accession>
<evidence type="ECO:0000313" key="2">
    <source>
        <dbReference type="Proteomes" id="UP000825015"/>
    </source>
</evidence>
<keyword evidence="2" id="KW-1185">Reference proteome</keyword>
<evidence type="ECO:0000313" key="1">
    <source>
        <dbReference type="EMBL" id="BBL62909.1"/>
    </source>
</evidence>
<reference evidence="1" key="1">
    <citation type="submission" date="2019-06" db="EMBL/GenBank/DDBJ databases">
        <title>Complete genome sequence of Methanobrevibacter arboriphilus strain SA.</title>
        <authorList>
            <person name="Asakawa S."/>
        </authorList>
    </citation>
    <scope>NUCLEOTIDE SEQUENCE</scope>
    <source>
        <strain evidence="1">SA</strain>
    </source>
</reference>
<name>A0ACA8R6Y7_METAZ</name>
<gene>
    <name evidence="1" type="ORF">MarbSA_19490</name>
</gene>
<proteinExistence type="predicted"/>
<dbReference type="EMBL" id="AP019779">
    <property type="protein sequence ID" value="BBL62909.1"/>
    <property type="molecule type" value="Genomic_DNA"/>
</dbReference>
<dbReference type="Proteomes" id="UP000825015">
    <property type="component" value="Chromosome"/>
</dbReference>
<protein>
    <submittedName>
        <fullName evidence="1">Uncharacterized protein</fullName>
    </submittedName>
</protein>
<organism evidence="1 2">
    <name type="scientific">Methanobrevibacter arboriphilus</name>
    <dbReference type="NCBI Taxonomy" id="39441"/>
    <lineage>
        <taxon>Archaea</taxon>
        <taxon>Methanobacteriati</taxon>
        <taxon>Methanobacteriota</taxon>
        <taxon>Methanomada group</taxon>
        <taxon>Methanobacteria</taxon>
        <taxon>Methanobacteriales</taxon>
        <taxon>Methanobacteriaceae</taxon>
        <taxon>Methanobrevibacter</taxon>
    </lineage>
</organism>
<sequence>MNKKIIFLSLFIASFFIFVSGVSAESFTYDEMASSAEDVFRYTQENSKVPKSVKINGKTATDENYLNMLTNTVVKISNGNKAGSTIPSRKAPSKPQGTGKGTLTKSQYITVAKNINSFYSSNGQAPNFAYSSVGEIRYESLIYGFSKVLYAYERDGTLPSEMSFPLVSGISSSGITVDTTPPSTSINLAGGWYNTVKTVTLTASDNKDTNPSVYYKINTGDWVKGGKSVSISLKQGTTNLYYKAKDAKGNVETQKSVTYKIDTTKPTVSQTYDNGTLILTASDNMDTNPTIYYRINGGSYISSSKTARIVLNEGRYIINYFAADVSGNTGLYWEFNVTHDITPPEWDFNLEEGWYNSTKALTINVTDNLDSNPIIAYKINNNESVLAYNSVIISLNEGINLISFLIADHYGNSISMKTLLYYIDLTPPVVNNNLEEGNYSYSKTLKLNVTDNMDSNPVLYYRINDGDWISKNKSAQIFLDNGTYFIEYYAVDRAGNHAILKNLTFNINTTNIEEEFSPNVSPSIGNGWYNNSKNLTLEANSENLTVYYSINNGSFVSENNSRVVLNLSEGYYFIQYKAVDIFGNETIVKTLMIFINETGNLTLPGRVINYNNGRFYNGIQEAIDANETLVGDYIEVLAGIYEGNYIINKSIILSGDVNGETVLSPLDNSSSILFLDCDEIIISGFTFKNSNGGSSGDNYYNASAIFLNDVSNCTIIQNKFTNNKCSIINNGSERSSNVWILYNNFNIGDSNIGVYVLNASDYFIGYNIFNTTDSRGLKISNVNDFLILSNVFRADDGAYAVESLYSSSIIFEDNSFSNFTYGVSIVESNNYSIKENSFIDNGYGIYIEYGDNINVLLNSFYDNYIDLNCFIFNNLNVSNNWWGTNSPIISSLFDDSVNILLFDLEGFYFDSWIIANASPTSYKVFDGKVYESTITVDMTHNNLGEDVSSLGCIPDGIIINFISEYGTITNSSELINGIAQATLIINRSIIGDLSLVNLENVTCVAATINDYMIYTYVFENPTIDVYLLSSAIDTLTNQSLAILLSLPLNDSVSWISILWRNTGIFKSDIDIIYNGEVIYTSSIVNTAYIEFKDLYSDDVFKVISLFNSALIEYDDFQYTTTLNYIVQNWNDFKLMSKRDKLITYVELYNYYYEDDITLSDSDIEFILNNHERFIDELLTGITYFGDTSLIRPISSLNISTSKFPDSSLKTRSSNIYYMNGENLVEDIDFNMSDVHSAGYEGLRSYVIATKNVTVDDLSYWLSFADNSEMGAMKAAYGSFLELLNTIYCHDRVADQAAFEFNVTWNRTTPIMMSLCNDFDHLYGTGESDHRMGIDIYGDEKNVWAFRSACSFSFSLVEQLTGGLGITFNNDGVLMGILNNLAHGDKLEISFENGYILVRTESDFERMLLIDLETGIIRDFFSSQNIMGNPCYHDDITDAIVNFTNNLLNISSKLSSDLNKLVNFSIMFSGVFSSLFYELSGTGTLSFSGIGLGSLFSVFSAALLIPATIELCRPFWANTFEDMGRDDLAEFYRNNNFVDIFIDSFTPNLNNIDILRGVPNGTTMNEIGDKLYSLNYNNIMRAGLIISLMPGSRDTDFDDRNVEITYPRITPPSDIIPDPRDENWTGIMENIIKVKDAMINSAKNGDIVRFVSNAAVLTGAISMVGLTFTDLSKEVIYDN</sequence>